<dbReference type="AlphaFoldDB" id="A0A146JX54"/>
<evidence type="ECO:0000313" key="2">
    <source>
        <dbReference type="EMBL" id="JAP89057.1"/>
    </source>
</evidence>
<organism evidence="2">
    <name type="scientific">Trepomonas sp. PC1</name>
    <dbReference type="NCBI Taxonomy" id="1076344"/>
    <lineage>
        <taxon>Eukaryota</taxon>
        <taxon>Metamonada</taxon>
        <taxon>Diplomonadida</taxon>
        <taxon>Hexamitidae</taxon>
        <taxon>Hexamitinae</taxon>
        <taxon>Trepomonas</taxon>
    </lineage>
</organism>
<gene>
    <name evidence="2" type="ORF">TPC1_31448</name>
</gene>
<name>A0A146JX54_9EUKA</name>
<sequence>KFITARPFKIKKSDFNLDIKPYKQFTPTIQKATPELMKGIDQYNPKLYESSPCVSAIYSSQLKVKKPVNRSKTPPKLQTPKLPDIRSPLQNLRLLTRKIHNKEQNIKVDQSELETVYRDGKCEVRKVVKNSTINWLKVHQNKLNKTERLDKTGKSMNLKSKDENSKQIVNPDNQKEEFHEVECEIDQKENKLANNPDNEQKFAEEIEMQLETVEKPTTQQQHNHFDNIKVPEEQPNPEPAKTVPDTLQHQIELNIQNQQFAEEALQKIQIIEQKRIAEEQAIEQKKQQLKRDFEQIEEEKKLEIQEIQKQNDLEYEKQLQEKYKMLKEINEEVEKEDFDE</sequence>
<dbReference type="EMBL" id="GDID01007549">
    <property type="protein sequence ID" value="JAP89057.1"/>
    <property type="molecule type" value="Transcribed_RNA"/>
</dbReference>
<feature type="non-terminal residue" evidence="2">
    <location>
        <position position="1"/>
    </location>
</feature>
<reference evidence="2" key="1">
    <citation type="submission" date="2015-07" db="EMBL/GenBank/DDBJ databases">
        <title>Adaptation to a free-living lifestyle via gene acquisitions in the diplomonad Trepomonas sp. PC1.</title>
        <authorList>
            <person name="Xu F."/>
            <person name="Jerlstrom-Hultqvist J."/>
            <person name="Kolisko M."/>
            <person name="Simpson A.G.B."/>
            <person name="Roger A.J."/>
            <person name="Svard S.G."/>
            <person name="Andersson J.O."/>
        </authorList>
    </citation>
    <scope>NUCLEOTIDE SEQUENCE</scope>
    <source>
        <strain evidence="2">PC1</strain>
    </source>
</reference>
<keyword evidence="1" id="KW-0175">Coiled coil</keyword>
<feature type="coiled-coil region" evidence="1">
    <location>
        <begin position="261"/>
        <end position="336"/>
    </location>
</feature>
<accession>A0A146JX54</accession>
<proteinExistence type="predicted"/>
<evidence type="ECO:0000256" key="1">
    <source>
        <dbReference type="SAM" id="Coils"/>
    </source>
</evidence>
<protein>
    <submittedName>
        <fullName evidence="2">Uncharacterized protein</fullName>
    </submittedName>
</protein>